<dbReference type="EMBL" id="NKXS01005559">
    <property type="protein sequence ID" value="PIN03307.1"/>
    <property type="molecule type" value="Genomic_DNA"/>
</dbReference>
<dbReference type="OrthoDB" id="1744753at2759"/>
<dbReference type="Proteomes" id="UP000231279">
    <property type="component" value="Unassembled WGS sequence"/>
</dbReference>
<feature type="chain" id="PRO_5015080102" evidence="1">
    <location>
        <begin position="21"/>
        <end position="109"/>
    </location>
</feature>
<dbReference type="PANTHER" id="PTHR34463:SF11">
    <property type="entry name" value="GLYCINE-RICH PROTEIN LIKE"/>
    <property type="match status" value="1"/>
</dbReference>
<evidence type="ECO:0000313" key="2">
    <source>
        <dbReference type="EMBL" id="PIN03307.1"/>
    </source>
</evidence>
<keyword evidence="1" id="KW-0732">Signal</keyword>
<proteinExistence type="predicted"/>
<organism evidence="2 4">
    <name type="scientific">Handroanthus impetiginosus</name>
    <dbReference type="NCBI Taxonomy" id="429701"/>
    <lineage>
        <taxon>Eukaryota</taxon>
        <taxon>Viridiplantae</taxon>
        <taxon>Streptophyta</taxon>
        <taxon>Embryophyta</taxon>
        <taxon>Tracheophyta</taxon>
        <taxon>Spermatophyta</taxon>
        <taxon>Magnoliopsida</taxon>
        <taxon>eudicotyledons</taxon>
        <taxon>Gunneridae</taxon>
        <taxon>Pentapetalae</taxon>
        <taxon>asterids</taxon>
        <taxon>lamiids</taxon>
        <taxon>Lamiales</taxon>
        <taxon>Bignoniaceae</taxon>
        <taxon>Crescentiina</taxon>
        <taxon>Tabebuia alliance</taxon>
        <taxon>Handroanthus</taxon>
    </lineage>
</organism>
<reference evidence="2" key="3">
    <citation type="journal article" date="2018" name="Gigascience">
        <title>Genome assembly of the pink ipe (Handroanthus impetiginosus, Bignoniaceae), a highly-valued ecologically keystone neotropical timber forest tree.</title>
        <authorList>
            <person name="Silva-Junior O.B."/>
            <person name="Novaes E."/>
            <person name="Grattapaglia D."/>
            <person name="Collevatti R.G."/>
        </authorList>
    </citation>
    <scope>NUCLEOTIDE SEQUENCE [LARGE SCALE GENOMIC DNA]</scope>
    <source>
        <strain evidence="2">UFG-1</strain>
        <tissue evidence="2">Leaf</tissue>
    </source>
</reference>
<reference evidence="2" key="1">
    <citation type="submission" date="2017-07" db="EMBL/GenBank/DDBJ databases">
        <authorList>
            <person name="Sun Z.S."/>
            <person name="Albrecht U."/>
            <person name="Echele G."/>
            <person name="Lee C.C."/>
        </authorList>
    </citation>
    <scope>NUCLEOTIDE SEQUENCE</scope>
    <source>
        <strain evidence="2">UFG-1</strain>
        <tissue evidence="2">Leaf</tissue>
    </source>
</reference>
<dbReference type="AlphaFoldDB" id="A0A2G9GDE9"/>
<protein>
    <submittedName>
        <fullName evidence="2">Uncharacterized protein</fullName>
    </submittedName>
</protein>
<reference evidence="4" key="2">
    <citation type="journal article" date="2018" name="Gigascience">
        <title>Genome assembly of the Pink Ipe (Handroanthus impetiginosus, Bignoniaceae), a highly valued, ecologically keystone Neotropical timber forest tree.</title>
        <authorList>
            <person name="Silva-Junior O.B."/>
            <person name="Grattapaglia D."/>
            <person name="Novaes E."/>
            <person name="Collevatti R.G."/>
        </authorList>
    </citation>
    <scope>NUCLEOTIDE SEQUENCE [LARGE SCALE GENOMIC DNA]</scope>
    <source>
        <strain evidence="4">cv. UFG-1</strain>
    </source>
</reference>
<name>A0A2G9GDE9_9LAMI</name>
<dbReference type="EMBL" id="NKXS01005218">
    <property type="protein sequence ID" value="PIN04270.1"/>
    <property type="molecule type" value="Genomic_DNA"/>
</dbReference>
<sequence length="109" mass="10230">MARWGFMFFVALLVSSEVTARVLPGDNGLNDQKNFLSFGGAGSYAGVGSNGVPFGGVFGGAGNGGIGGTPLSGVGGVIGTGPNGPVTQIGSIGGVPGGVGGGAGSLPHP</sequence>
<evidence type="ECO:0000256" key="1">
    <source>
        <dbReference type="SAM" id="SignalP"/>
    </source>
</evidence>
<evidence type="ECO:0000313" key="4">
    <source>
        <dbReference type="Proteomes" id="UP000231279"/>
    </source>
</evidence>
<dbReference type="PANTHER" id="PTHR34463">
    <property type="entry name" value="GLYCINE-RICH PROTEIN"/>
    <property type="match status" value="1"/>
</dbReference>
<keyword evidence="4" id="KW-1185">Reference proteome</keyword>
<gene>
    <name evidence="3" type="ORF">CDL12_23189</name>
    <name evidence="2" type="ORF">CDL12_24165</name>
</gene>
<accession>A0A2G9GDE9</accession>
<feature type="signal peptide" evidence="1">
    <location>
        <begin position="1"/>
        <end position="20"/>
    </location>
</feature>
<comment type="caution">
    <text evidence="2">The sequence shown here is derived from an EMBL/GenBank/DDBJ whole genome shotgun (WGS) entry which is preliminary data.</text>
</comment>
<dbReference type="STRING" id="429701.A0A2G9GDE9"/>
<evidence type="ECO:0000313" key="3">
    <source>
        <dbReference type="EMBL" id="PIN04270.1"/>
    </source>
</evidence>